<reference evidence="3 4" key="1">
    <citation type="submission" date="2016-10" db="EMBL/GenBank/DDBJ databases">
        <authorList>
            <person name="de Groot N.N."/>
        </authorList>
    </citation>
    <scope>NUCLEOTIDE SEQUENCE [LARGE SCALE GENOMIC DNA]</scope>
    <source>
        <strain evidence="3 4">CGMCC 1.9157</strain>
    </source>
</reference>
<dbReference type="RefSeq" id="WP_090073095.1">
    <property type="nucleotide sequence ID" value="NZ_FOVR01000006.1"/>
</dbReference>
<keyword evidence="4" id="KW-1185">Reference proteome</keyword>
<feature type="domain" description="Inner membrane protein YgaP-like transmembrane" evidence="2">
    <location>
        <begin position="1"/>
        <end position="61"/>
    </location>
</feature>
<dbReference type="OrthoDB" id="9804804at2"/>
<keyword evidence="1" id="KW-1133">Transmembrane helix</keyword>
<dbReference type="InterPro" id="IPR021309">
    <property type="entry name" value="YgaP-like_TM"/>
</dbReference>
<dbReference type="AlphaFoldDB" id="A0A1I5HG59"/>
<evidence type="ECO:0000313" key="4">
    <source>
        <dbReference type="Proteomes" id="UP000199236"/>
    </source>
</evidence>
<dbReference type="STRING" id="655353.SAMN04488056_106221"/>
<accession>A0A1I5HG59</accession>
<dbReference type="Proteomes" id="UP000199236">
    <property type="component" value="Unassembled WGS sequence"/>
</dbReference>
<sequence>MTVNVGKLDRIIRVIVGIVLLAIVFIGPQTLWGLLGIIPLATGLFRFCPLYTLIGFNSCPASEKTDA</sequence>
<name>A0A1I5HG59_9HYPH</name>
<keyword evidence="1" id="KW-0812">Transmembrane</keyword>
<gene>
    <name evidence="3" type="ORF">SAMN04488056_106221</name>
</gene>
<dbReference type="EMBL" id="FOVR01000006">
    <property type="protein sequence ID" value="SFO47245.1"/>
    <property type="molecule type" value="Genomic_DNA"/>
</dbReference>
<dbReference type="Pfam" id="PF11127">
    <property type="entry name" value="YgaP-like_TM"/>
    <property type="match status" value="1"/>
</dbReference>
<evidence type="ECO:0000256" key="1">
    <source>
        <dbReference type="SAM" id="Phobius"/>
    </source>
</evidence>
<feature type="transmembrane region" description="Helical" evidence="1">
    <location>
        <begin position="12"/>
        <end position="28"/>
    </location>
</feature>
<keyword evidence="1" id="KW-0472">Membrane</keyword>
<organism evidence="3 4">
    <name type="scientific">Cohaesibacter marisflavi</name>
    <dbReference type="NCBI Taxonomy" id="655353"/>
    <lineage>
        <taxon>Bacteria</taxon>
        <taxon>Pseudomonadati</taxon>
        <taxon>Pseudomonadota</taxon>
        <taxon>Alphaproteobacteria</taxon>
        <taxon>Hyphomicrobiales</taxon>
        <taxon>Cohaesibacteraceae</taxon>
    </lineage>
</organism>
<proteinExistence type="predicted"/>
<evidence type="ECO:0000313" key="3">
    <source>
        <dbReference type="EMBL" id="SFO47245.1"/>
    </source>
</evidence>
<protein>
    <recommendedName>
        <fullName evidence="2">Inner membrane protein YgaP-like transmembrane domain-containing protein</fullName>
    </recommendedName>
</protein>
<evidence type="ECO:0000259" key="2">
    <source>
        <dbReference type="Pfam" id="PF11127"/>
    </source>
</evidence>